<gene>
    <name evidence="1" type="ORF">DP130_03755</name>
</gene>
<dbReference type="AlphaFoldDB" id="A0A4Q0VEG3"/>
<name>A0A4Q0VEG3_CLOTA</name>
<dbReference type="Proteomes" id="UP000290921">
    <property type="component" value="Unassembled WGS sequence"/>
</dbReference>
<comment type="caution">
    <text evidence="1">The sequence shown here is derived from an EMBL/GenBank/DDBJ whole genome shotgun (WGS) entry which is preliminary data.</text>
</comment>
<protein>
    <submittedName>
        <fullName evidence="1">Uncharacterized protein</fullName>
    </submittedName>
</protein>
<accession>A0A4Q0VEG3</accession>
<evidence type="ECO:0000313" key="2">
    <source>
        <dbReference type="Proteomes" id="UP000290921"/>
    </source>
</evidence>
<organism evidence="1 2">
    <name type="scientific">Clostridium tetani</name>
    <dbReference type="NCBI Taxonomy" id="1513"/>
    <lineage>
        <taxon>Bacteria</taxon>
        <taxon>Bacillati</taxon>
        <taxon>Bacillota</taxon>
        <taxon>Clostridia</taxon>
        <taxon>Eubacteriales</taxon>
        <taxon>Clostridiaceae</taxon>
        <taxon>Clostridium</taxon>
    </lineage>
</organism>
<proteinExistence type="predicted"/>
<evidence type="ECO:0000313" key="1">
    <source>
        <dbReference type="EMBL" id="RXI50103.1"/>
    </source>
</evidence>
<dbReference type="EMBL" id="QMAP01000002">
    <property type="protein sequence ID" value="RXI50103.1"/>
    <property type="molecule type" value="Genomic_DNA"/>
</dbReference>
<dbReference type="RefSeq" id="WP_129029957.1">
    <property type="nucleotide sequence ID" value="NZ_AP026806.1"/>
</dbReference>
<reference evidence="1 2" key="1">
    <citation type="submission" date="2018-06" db="EMBL/GenBank/DDBJ databases">
        <title>Genome conservation of Clostridium tetani.</title>
        <authorList>
            <person name="Bruggemann H."/>
            <person name="Popoff M.R."/>
        </authorList>
    </citation>
    <scope>NUCLEOTIDE SEQUENCE [LARGE SCALE GENOMIC DNA]</scope>
    <source>
        <strain evidence="1 2">2017.061</strain>
    </source>
</reference>
<sequence>MVSLCQGKGIIFYSEFSKNKNYIEKRLKMDLAEEIVCIKNISLIPMDKDIYEKYKTNKLKLLVLVAAISLKREGIVEFDLENILGRINILLKYYDMNCPEKRNTKVYFKPNLSKITSMVKVKELGSACL</sequence>